<name>A0A381QX40_9ZZZZ</name>
<proteinExistence type="predicted"/>
<gene>
    <name evidence="1" type="ORF">METZ01_LOCUS36856</name>
</gene>
<accession>A0A381QX40</accession>
<reference evidence="1" key="1">
    <citation type="submission" date="2018-05" db="EMBL/GenBank/DDBJ databases">
        <authorList>
            <person name="Lanie J.A."/>
            <person name="Ng W.-L."/>
            <person name="Kazmierczak K.M."/>
            <person name="Andrzejewski T.M."/>
            <person name="Davidsen T.M."/>
            <person name="Wayne K.J."/>
            <person name="Tettelin H."/>
            <person name="Glass J.I."/>
            <person name="Rusch D."/>
            <person name="Podicherti R."/>
            <person name="Tsui H.-C.T."/>
            <person name="Winkler M.E."/>
        </authorList>
    </citation>
    <scope>NUCLEOTIDE SEQUENCE</scope>
</reference>
<dbReference type="AlphaFoldDB" id="A0A381QX40"/>
<evidence type="ECO:0000313" key="1">
    <source>
        <dbReference type="EMBL" id="SUZ84002.1"/>
    </source>
</evidence>
<protein>
    <submittedName>
        <fullName evidence="1">Uncharacterized protein</fullName>
    </submittedName>
</protein>
<organism evidence="1">
    <name type="scientific">marine metagenome</name>
    <dbReference type="NCBI Taxonomy" id="408172"/>
    <lineage>
        <taxon>unclassified sequences</taxon>
        <taxon>metagenomes</taxon>
        <taxon>ecological metagenomes</taxon>
    </lineage>
</organism>
<dbReference type="EMBL" id="UINC01001576">
    <property type="protein sequence ID" value="SUZ84002.1"/>
    <property type="molecule type" value="Genomic_DNA"/>
</dbReference>
<sequence>MPSCSESAWLIKHEAKVHELHSFCSIMTLLKNNNQHRTMLKYILSLLTLLLFAIPAGAETLRLNSGESLEGKIRIMDEKTLYIESKLTAQELKIDREDLSLIEFDTSGRSLARRIGFGFHYRPNGNEEHLSVKNWLSEIDSAELMIGYSSGSVSTFGVELRYARVFKVEGTSDLFYGAGTGIISKDSTRGTSFRFFSGSEFFPSSSPNFGISLEFGVLRQQGVGDDTQGFYNAISARYYF</sequence>